<dbReference type="EMBL" id="MU151245">
    <property type="protein sequence ID" value="KAF9446441.1"/>
    <property type="molecule type" value="Genomic_DNA"/>
</dbReference>
<dbReference type="GO" id="GO:0005737">
    <property type="term" value="C:cytoplasm"/>
    <property type="evidence" value="ECO:0007669"/>
    <property type="project" value="TreeGrafter"/>
</dbReference>
<keyword evidence="6 11" id="KW-0328">Glycosyltransferase</keyword>
<evidence type="ECO:0000256" key="3">
    <source>
        <dbReference type="ARBA" id="ARBA00006340"/>
    </source>
</evidence>
<dbReference type="InterPro" id="IPR004467">
    <property type="entry name" value="Or_phspho_trans_dom"/>
</dbReference>
<dbReference type="InterPro" id="IPR029057">
    <property type="entry name" value="PRTase-like"/>
</dbReference>
<dbReference type="InterPro" id="IPR023031">
    <property type="entry name" value="OPRT"/>
</dbReference>
<comment type="pathway">
    <text evidence="2">Pyrimidine metabolism; UMP biosynthesis via de novo pathway; UMP from orotate: step 1/2.</text>
</comment>
<evidence type="ECO:0000256" key="1">
    <source>
        <dbReference type="ARBA" id="ARBA00003769"/>
    </source>
</evidence>
<evidence type="ECO:0000256" key="2">
    <source>
        <dbReference type="ARBA" id="ARBA00004889"/>
    </source>
</evidence>
<comment type="caution">
    <text evidence="11">The sequence shown here is derived from an EMBL/GenBank/DDBJ whole genome shotgun (WGS) entry which is preliminary data.</text>
</comment>
<evidence type="ECO:0000256" key="6">
    <source>
        <dbReference type="ARBA" id="ARBA00022676"/>
    </source>
</evidence>
<evidence type="ECO:0000256" key="5">
    <source>
        <dbReference type="ARBA" id="ARBA00011971"/>
    </source>
</evidence>
<dbReference type="GO" id="GO:0006221">
    <property type="term" value="P:pyrimidine nucleotide biosynthetic process"/>
    <property type="evidence" value="ECO:0007669"/>
    <property type="project" value="UniProtKB-KW"/>
</dbReference>
<sequence length="231" mass="24850">MAVSPLPGYKNQLIEHAMSVGALKFGTFTLKSGRVSPYFFNAGLLCTGSILAALATAYAATIVEAQSPDSNSNPLPTFDVLFGPAYKGIPFASTAALVLYTQHSISVGFAYDRKEAKDHGEGGKMVGVSVQGKKVVILDDVMTSGKAVRGAIDVVKENGGEVVGVIQALDRQEVGQDLVSSTVKEVEGIVGEGRVRSILQMRDLMIWLEKNGMQKELEGMREYWQKYGLKD</sequence>
<dbReference type="EC" id="2.4.2.10" evidence="5"/>
<dbReference type="GO" id="GO:0006207">
    <property type="term" value="P:'de novo' pyrimidine nucleobase biosynthetic process"/>
    <property type="evidence" value="ECO:0007669"/>
    <property type="project" value="TreeGrafter"/>
</dbReference>
<keyword evidence="9" id="KW-0472">Membrane</keyword>
<dbReference type="Pfam" id="PF00156">
    <property type="entry name" value="Pribosyltran"/>
    <property type="match status" value="1"/>
</dbReference>
<evidence type="ECO:0000313" key="12">
    <source>
        <dbReference type="Proteomes" id="UP000807342"/>
    </source>
</evidence>
<reference evidence="11" key="1">
    <citation type="submission" date="2020-11" db="EMBL/GenBank/DDBJ databases">
        <authorList>
            <consortium name="DOE Joint Genome Institute"/>
            <person name="Ahrendt S."/>
            <person name="Riley R."/>
            <person name="Andreopoulos W."/>
            <person name="Labutti K."/>
            <person name="Pangilinan J."/>
            <person name="Ruiz-Duenas F.J."/>
            <person name="Barrasa J.M."/>
            <person name="Sanchez-Garcia M."/>
            <person name="Camarero S."/>
            <person name="Miyauchi S."/>
            <person name="Serrano A."/>
            <person name="Linde D."/>
            <person name="Babiker R."/>
            <person name="Drula E."/>
            <person name="Ayuso-Fernandez I."/>
            <person name="Pacheco R."/>
            <person name="Padilla G."/>
            <person name="Ferreira P."/>
            <person name="Barriuso J."/>
            <person name="Kellner H."/>
            <person name="Castanera R."/>
            <person name="Alfaro M."/>
            <person name="Ramirez L."/>
            <person name="Pisabarro A.G."/>
            <person name="Kuo A."/>
            <person name="Tritt A."/>
            <person name="Lipzen A."/>
            <person name="He G."/>
            <person name="Yan M."/>
            <person name="Ng V."/>
            <person name="Cullen D."/>
            <person name="Martin F."/>
            <person name="Rosso M.-N."/>
            <person name="Henrissat B."/>
            <person name="Hibbett D."/>
            <person name="Martinez A.T."/>
            <person name="Grigoriev I.V."/>
        </authorList>
    </citation>
    <scope>NUCLEOTIDE SEQUENCE</scope>
    <source>
        <strain evidence="11">MF-IS2</strain>
    </source>
</reference>
<evidence type="ECO:0000256" key="8">
    <source>
        <dbReference type="ARBA" id="ARBA00022975"/>
    </source>
</evidence>
<dbReference type="InterPro" id="IPR000836">
    <property type="entry name" value="PRTase_dom"/>
</dbReference>
<comment type="similarity">
    <text evidence="3">Belongs to the purine/pyrimidine phosphoribosyltransferase family. PyrE subfamily.</text>
</comment>
<accession>A0A9P5XAS9</accession>
<dbReference type="Proteomes" id="UP000807342">
    <property type="component" value="Unassembled WGS sequence"/>
</dbReference>
<feature type="transmembrane region" description="Helical" evidence="9">
    <location>
        <begin position="38"/>
        <end position="60"/>
    </location>
</feature>
<dbReference type="HAMAP" id="MF_01208">
    <property type="entry name" value="PyrE"/>
    <property type="match status" value="1"/>
</dbReference>
<dbReference type="GO" id="GO:0046132">
    <property type="term" value="P:pyrimidine ribonucleoside biosynthetic process"/>
    <property type="evidence" value="ECO:0007669"/>
    <property type="project" value="TreeGrafter"/>
</dbReference>
<dbReference type="Gene3D" id="3.40.50.2020">
    <property type="match status" value="1"/>
</dbReference>
<feature type="domain" description="Phosphoribosyltransferase" evidence="10">
    <location>
        <begin position="78"/>
        <end position="173"/>
    </location>
</feature>
<name>A0A9P5XAS9_9AGAR</name>
<evidence type="ECO:0000256" key="4">
    <source>
        <dbReference type="ARBA" id="ARBA00011738"/>
    </source>
</evidence>
<keyword evidence="8" id="KW-0665">Pyrimidine biosynthesis</keyword>
<proteinExistence type="inferred from homology"/>
<gene>
    <name evidence="11" type="ORF">P691DRAFT_783721</name>
</gene>
<dbReference type="PANTHER" id="PTHR46683:SF1">
    <property type="entry name" value="OROTATE PHOSPHORIBOSYLTRANSFERASE 1-RELATED"/>
    <property type="match status" value="1"/>
</dbReference>
<organism evidence="11 12">
    <name type="scientific">Macrolepiota fuliginosa MF-IS2</name>
    <dbReference type="NCBI Taxonomy" id="1400762"/>
    <lineage>
        <taxon>Eukaryota</taxon>
        <taxon>Fungi</taxon>
        <taxon>Dikarya</taxon>
        <taxon>Basidiomycota</taxon>
        <taxon>Agaricomycotina</taxon>
        <taxon>Agaricomycetes</taxon>
        <taxon>Agaricomycetidae</taxon>
        <taxon>Agaricales</taxon>
        <taxon>Agaricineae</taxon>
        <taxon>Agaricaceae</taxon>
        <taxon>Macrolepiota</taxon>
    </lineage>
</organism>
<dbReference type="SUPFAM" id="SSF53271">
    <property type="entry name" value="PRTase-like"/>
    <property type="match status" value="1"/>
</dbReference>
<protein>
    <recommendedName>
        <fullName evidence="5">orotate phosphoribosyltransferase</fullName>
        <ecNumber evidence="5">2.4.2.10</ecNumber>
    </recommendedName>
</protein>
<dbReference type="CDD" id="cd06223">
    <property type="entry name" value="PRTases_typeI"/>
    <property type="match status" value="1"/>
</dbReference>
<evidence type="ECO:0000313" key="11">
    <source>
        <dbReference type="EMBL" id="KAF9446441.1"/>
    </source>
</evidence>
<keyword evidence="7" id="KW-0808">Transferase</keyword>
<keyword evidence="9" id="KW-1133">Transmembrane helix</keyword>
<dbReference type="NCBIfam" id="TIGR00336">
    <property type="entry name" value="pyrE"/>
    <property type="match status" value="1"/>
</dbReference>
<evidence type="ECO:0000256" key="7">
    <source>
        <dbReference type="ARBA" id="ARBA00022679"/>
    </source>
</evidence>
<comment type="function">
    <text evidence="1">Catalyzes the transfer of a ribosyl phosphate group from 5-phosphoribose 1-diphosphate to orotate, leading to the formation of orotidine monophosphate (OMP).</text>
</comment>
<evidence type="ECO:0000259" key="10">
    <source>
        <dbReference type="Pfam" id="PF00156"/>
    </source>
</evidence>
<keyword evidence="12" id="KW-1185">Reference proteome</keyword>
<evidence type="ECO:0000256" key="9">
    <source>
        <dbReference type="SAM" id="Phobius"/>
    </source>
</evidence>
<comment type="subunit">
    <text evidence="4">Homodimer.</text>
</comment>
<dbReference type="OrthoDB" id="5553476at2759"/>
<dbReference type="AlphaFoldDB" id="A0A9P5XAS9"/>
<dbReference type="GO" id="GO:0004588">
    <property type="term" value="F:orotate phosphoribosyltransferase activity"/>
    <property type="evidence" value="ECO:0007669"/>
    <property type="project" value="UniProtKB-EC"/>
</dbReference>
<dbReference type="PANTHER" id="PTHR46683">
    <property type="entry name" value="OROTATE PHOSPHORIBOSYLTRANSFERASE 1-RELATED"/>
    <property type="match status" value="1"/>
</dbReference>
<keyword evidence="9" id="KW-0812">Transmembrane</keyword>